<keyword evidence="6" id="KW-0843">Virulence</keyword>
<organism evidence="15 16">
    <name type="scientific">Staphylococcus aureus subsp. aureus DR10</name>
    <dbReference type="NCBI Taxonomy" id="1155079"/>
    <lineage>
        <taxon>Bacteria</taxon>
        <taxon>Bacillati</taxon>
        <taxon>Bacillota</taxon>
        <taxon>Bacilli</taxon>
        <taxon>Bacillales</taxon>
        <taxon>Staphylococcaceae</taxon>
        <taxon>Staphylococcus</taxon>
    </lineage>
</organism>
<dbReference type="PANTHER" id="PTHR33164">
    <property type="entry name" value="TRANSCRIPTIONAL REGULATOR, MARR FAMILY"/>
    <property type="match status" value="1"/>
</dbReference>
<comment type="function">
    <text evidence="11">Negative regulator of sarA transcription at late exponential and stationary growth phases. It contributes to the modulation of target genes downstream of the sarA regulatory cascade. Also, positively regulates expression of primary transcripts RNAII and RNAIII generated by agr (virulence accessory gene regulator) locus.</text>
</comment>
<reference evidence="15 16" key="1">
    <citation type="journal article" date="2012" name="MBio">
        <title>Identification of a highly transmissible animal-independent Staphylococcus aureus ST398 clone with distinct genomic and cell adhesion properties.</title>
        <authorList>
            <person name="Uhlemann A.C."/>
            <person name="Porcella S.F."/>
            <person name="Trivedi S."/>
            <person name="Sullivan S.B."/>
            <person name="Hafer C."/>
            <person name="Kennedy A.D."/>
            <person name="Barbian K.D."/>
            <person name="McCarthy A.J."/>
            <person name="Street C."/>
            <person name="Hirschberg D.L."/>
            <person name="Lipkin W.I."/>
            <person name="Lindsay J.A."/>
            <person name="DeLeo F.R."/>
            <person name="Lowy F.D."/>
        </authorList>
    </citation>
    <scope>NUCLEOTIDE SEQUENCE [LARGE SCALE GENOMIC DNA]</scope>
    <source>
        <strain evidence="15 16">DR10</strain>
    </source>
</reference>
<dbReference type="EMBL" id="AIDT01000016">
    <property type="protein sequence ID" value="EIA13448.1"/>
    <property type="molecule type" value="Genomic_DNA"/>
</dbReference>
<evidence type="ECO:0000256" key="9">
    <source>
        <dbReference type="ARBA" id="ARBA00023163"/>
    </source>
</evidence>
<keyword evidence="4" id="KW-0678">Repressor</keyword>
<dbReference type="PANTHER" id="PTHR33164:SF56">
    <property type="entry name" value="HTH-TYPE TRANSCRIPTIONAL REGULATOR MHQR"/>
    <property type="match status" value="1"/>
</dbReference>
<evidence type="ECO:0000256" key="4">
    <source>
        <dbReference type="ARBA" id="ARBA00022491"/>
    </source>
</evidence>
<protein>
    <recommendedName>
        <fullName evidence="12">HTH-type transcriptional regulator SarR</fullName>
    </recommendedName>
    <alternativeName>
        <fullName evidence="13">Staphylococcal accessory regulator R</fullName>
    </alternativeName>
</protein>
<accession>A0ABC9PYB3</accession>
<sequence>MLQQDVHQRSGLIMSKINDINDLVNATFQVKKFFRDTKKKFNLNYEEIYILNHILRSESNEISSKEIAKCSEFKPYYLTKALQKLKDLKLLSKKRSLQDERTVIVYVTDTQKANIQKLISELEEYIKN</sequence>
<proteinExistence type="inferred from homology"/>
<keyword evidence="3" id="KW-0963">Cytoplasm</keyword>
<dbReference type="InterPro" id="IPR036388">
    <property type="entry name" value="WH-like_DNA-bd_sf"/>
</dbReference>
<evidence type="ECO:0000256" key="2">
    <source>
        <dbReference type="ARBA" id="ARBA00011738"/>
    </source>
</evidence>
<dbReference type="GO" id="GO:0005737">
    <property type="term" value="C:cytoplasm"/>
    <property type="evidence" value="ECO:0007669"/>
    <property type="project" value="UniProtKB-SubCell"/>
</dbReference>
<dbReference type="InterPro" id="IPR055166">
    <property type="entry name" value="Transc_reg_Sar_Rot_HTH"/>
</dbReference>
<evidence type="ECO:0000256" key="5">
    <source>
        <dbReference type="ARBA" id="ARBA00023015"/>
    </source>
</evidence>
<evidence type="ECO:0000313" key="16">
    <source>
        <dbReference type="Proteomes" id="UP000003093"/>
    </source>
</evidence>
<dbReference type="InterPro" id="IPR039422">
    <property type="entry name" value="MarR/SlyA-like"/>
</dbReference>
<gene>
    <name evidence="15" type="ORF">ST398NM02_2345</name>
</gene>
<keyword evidence="8" id="KW-0010">Activator</keyword>
<dbReference type="SUPFAM" id="SSF46785">
    <property type="entry name" value="Winged helix' DNA-binding domain"/>
    <property type="match status" value="1"/>
</dbReference>
<keyword evidence="5" id="KW-0805">Transcription regulation</keyword>
<dbReference type="Pfam" id="PF22381">
    <property type="entry name" value="Staph_reg_Sar_Rot"/>
    <property type="match status" value="1"/>
</dbReference>
<evidence type="ECO:0000256" key="1">
    <source>
        <dbReference type="ARBA" id="ARBA00004496"/>
    </source>
</evidence>
<comment type="subunit">
    <text evidence="2">Homodimer.</text>
</comment>
<dbReference type="FunFam" id="1.10.10.10:FF:000578">
    <property type="entry name" value="HTH-type transcriptional regulator SarR"/>
    <property type="match status" value="1"/>
</dbReference>
<evidence type="ECO:0000259" key="14">
    <source>
        <dbReference type="Pfam" id="PF22381"/>
    </source>
</evidence>
<evidence type="ECO:0000256" key="10">
    <source>
        <dbReference type="ARBA" id="ARBA00038100"/>
    </source>
</evidence>
<name>A0ABC9PYB3_STAA5</name>
<dbReference type="Gene3D" id="1.10.10.10">
    <property type="entry name" value="Winged helix-like DNA-binding domain superfamily/Winged helix DNA-binding domain"/>
    <property type="match status" value="1"/>
</dbReference>
<evidence type="ECO:0000256" key="11">
    <source>
        <dbReference type="ARBA" id="ARBA00057976"/>
    </source>
</evidence>
<evidence type="ECO:0000256" key="8">
    <source>
        <dbReference type="ARBA" id="ARBA00023159"/>
    </source>
</evidence>
<evidence type="ECO:0000256" key="6">
    <source>
        <dbReference type="ARBA" id="ARBA00023026"/>
    </source>
</evidence>
<dbReference type="NCBIfam" id="TIGR01889">
    <property type="entry name" value="Staph_reg_Sar"/>
    <property type="match status" value="1"/>
</dbReference>
<keyword evidence="9" id="KW-0804">Transcription</keyword>
<dbReference type="GO" id="GO:0003677">
    <property type="term" value="F:DNA binding"/>
    <property type="evidence" value="ECO:0007669"/>
    <property type="project" value="UniProtKB-KW"/>
</dbReference>
<feature type="domain" description="Transcriptional regulator SarA/SarZ/Rot-like helix-turn-helix" evidence="14">
    <location>
        <begin position="32"/>
        <end position="118"/>
    </location>
</feature>
<evidence type="ECO:0000256" key="7">
    <source>
        <dbReference type="ARBA" id="ARBA00023125"/>
    </source>
</evidence>
<comment type="similarity">
    <text evidence="10">Belongs to the SarA family.</text>
</comment>
<evidence type="ECO:0000256" key="12">
    <source>
        <dbReference type="ARBA" id="ARBA00073066"/>
    </source>
</evidence>
<keyword evidence="7" id="KW-0238">DNA-binding</keyword>
<evidence type="ECO:0000256" key="13">
    <source>
        <dbReference type="ARBA" id="ARBA00078253"/>
    </source>
</evidence>
<dbReference type="InterPro" id="IPR036390">
    <property type="entry name" value="WH_DNA-bd_sf"/>
</dbReference>
<dbReference type="Proteomes" id="UP000003093">
    <property type="component" value="Unassembled WGS sequence"/>
</dbReference>
<evidence type="ECO:0000313" key="15">
    <source>
        <dbReference type="EMBL" id="EIA13448.1"/>
    </source>
</evidence>
<dbReference type="AlphaFoldDB" id="A0ABC9PYB3"/>
<evidence type="ECO:0000256" key="3">
    <source>
        <dbReference type="ARBA" id="ARBA00022490"/>
    </source>
</evidence>
<comment type="subcellular location">
    <subcellularLocation>
        <location evidence="1">Cytoplasm</location>
    </subcellularLocation>
</comment>
<dbReference type="InterPro" id="IPR010166">
    <property type="entry name" value="SarA/Rot_dom"/>
</dbReference>
<comment type="caution">
    <text evidence="15">The sequence shown here is derived from an EMBL/GenBank/DDBJ whole genome shotgun (WGS) entry which is preliminary data.</text>
</comment>